<comment type="caution">
    <text evidence="1">The sequence shown here is derived from an EMBL/GenBank/DDBJ whole genome shotgun (WGS) entry which is preliminary data.</text>
</comment>
<dbReference type="AlphaFoldDB" id="A0AA37JCD9"/>
<proteinExistence type="predicted"/>
<dbReference type="EMBL" id="BQNJ01000001">
    <property type="protein sequence ID" value="GKG98995.1"/>
    <property type="molecule type" value="Genomic_DNA"/>
</dbReference>
<dbReference type="Proteomes" id="UP001055091">
    <property type="component" value="Unassembled WGS sequence"/>
</dbReference>
<gene>
    <name evidence="1" type="ORF">CE91St55_09770</name>
</gene>
<name>A0AA37JCD9_9FIRM</name>
<sequence length="56" mass="6201">MYASGGTVQYGTALPITMIMNAAREHAHFVSDSRVYFYGEAVVCRPETLTFAVIKE</sequence>
<evidence type="ECO:0000313" key="2">
    <source>
        <dbReference type="Proteomes" id="UP001055091"/>
    </source>
</evidence>
<protein>
    <submittedName>
        <fullName evidence="1">Uncharacterized protein</fullName>
    </submittedName>
</protein>
<reference evidence="1" key="1">
    <citation type="submission" date="2022-01" db="EMBL/GenBank/DDBJ databases">
        <title>Novel bile acid biosynthetic pathways are enriched in the microbiome of centenarians.</title>
        <authorList>
            <person name="Sato Y."/>
            <person name="Atarashi K."/>
            <person name="Plichta R.D."/>
            <person name="Arai Y."/>
            <person name="Sasajima S."/>
            <person name="Kearney M.S."/>
            <person name="Suda W."/>
            <person name="Takeshita K."/>
            <person name="Sasaki T."/>
            <person name="Okamoto S."/>
            <person name="Skelly N.A."/>
            <person name="Okamura Y."/>
            <person name="Vlamakis H."/>
            <person name="Li Y."/>
            <person name="Tanoue T."/>
            <person name="Takei H."/>
            <person name="Nittono H."/>
            <person name="Narushima S."/>
            <person name="Irie J."/>
            <person name="Itoh H."/>
            <person name="Moriya K."/>
            <person name="Sugiura Y."/>
            <person name="Suematsu M."/>
            <person name="Moritoki N."/>
            <person name="Shibata S."/>
            <person name="Littman R.D."/>
            <person name="Fischbach A.M."/>
            <person name="Uwamino Y."/>
            <person name="Inoue T."/>
            <person name="Honda A."/>
            <person name="Hattori M."/>
            <person name="Murai T."/>
            <person name="Xavier J.R."/>
            <person name="Hirose N."/>
            <person name="Honda K."/>
        </authorList>
    </citation>
    <scope>NUCLEOTIDE SEQUENCE</scope>
    <source>
        <strain evidence="1">CE91-St55</strain>
    </source>
</reference>
<evidence type="ECO:0000313" key="1">
    <source>
        <dbReference type="EMBL" id="GKG98995.1"/>
    </source>
</evidence>
<accession>A0AA37JCD9</accession>
<organism evidence="1 2">
    <name type="scientific">Hungatella hathewayi</name>
    <dbReference type="NCBI Taxonomy" id="154046"/>
    <lineage>
        <taxon>Bacteria</taxon>
        <taxon>Bacillati</taxon>
        <taxon>Bacillota</taxon>
        <taxon>Clostridia</taxon>
        <taxon>Lachnospirales</taxon>
        <taxon>Lachnospiraceae</taxon>
        <taxon>Hungatella</taxon>
    </lineage>
</organism>